<dbReference type="PANTHER" id="PTHR21192:SF2">
    <property type="entry name" value="NADH DEHYDROGENASE [UBIQUINONE] 1 ALPHA SUBCOMPLEX ASSEMBLY FACTOR 3"/>
    <property type="match status" value="1"/>
</dbReference>
<evidence type="ECO:0000256" key="3">
    <source>
        <dbReference type="ARBA" id="ARBA00023128"/>
    </source>
</evidence>
<sequence>MNILRAVPRRLALSDSFFPRLFHTTHRSLKNRRQLHEEGPDAEDGHQKSRPTAVMNQTFPEVAPTSDTIVPASMFSAFRNMFEQHPAVGIDVVTQDGFVLTDNVQTRGPLVVLNGEAFLWDVQQGKAGSADAGPFEGWDVDVLKVFEVVDPKPEIVIFGTGKAFAPVPPKLREYLHGLGIQVDQMDTKNASSTFNVLMEEGRRVAAALLPLQPTSARTGEPTAR</sequence>
<dbReference type="EMBL" id="RBNJ01001040">
    <property type="protein sequence ID" value="RUS33639.1"/>
    <property type="molecule type" value="Genomic_DNA"/>
</dbReference>
<comment type="caution">
    <text evidence="6">The sequence shown here is derived from an EMBL/GenBank/DDBJ whole genome shotgun (WGS) entry which is preliminary data.</text>
</comment>
<dbReference type="InterPro" id="IPR007523">
    <property type="entry name" value="NDUFAF3/AAMDC"/>
</dbReference>
<keyword evidence="3" id="KW-0496">Mitochondrion</keyword>
<organism evidence="6 7">
    <name type="scientific">Jimgerdemannia flammicorona</name>
    <dbReference type="NCBI Taxonomy" id="994334"/>
    <lineage>
        <taxon>Eukaryota</taxon>
        <taxon>Fungi</taxon>
        <taxon>Fungi incertae sedis</taxon>
        <taxon>Mucoromycota</taxon>
        <taxon>Mucoromycotina</taxon>
        <taxon>Endogonomycetes</taxon>
        <taxon>Endogonales</taxon>
        <taxon>Endogonaceae</taxon>
        <taxon>Jimgerdemannia</taxon>
    </lineage>
</organism>
<reference evidence="6 7" key="1">
    <citation type="journal article" date="2018" name="New Phytol.">
        <title>Phylogenomics of Endogonaceae and evolution of mycorrhizas within Mucoromycota.</title>
        <authorList>
            <person name="Chang Y."/>
            <person name="Desiro A."/>
            <person name="Na H."/>
            <person name="Sandor L."/>
            <person name="Lipzen A."/>
            <person name="Clum A."/>
            <person name="Barry K."/>
            <person name="Grigoriev I.V."/>
            <person name="Martin F.M."/>
            <person name="Stajich J.E."/>
            <person name="Smith M.E."/>
            <person name="Bonito G."/>
            <person name="Spatafora J.W."/>
        </authorList>
    </citation>
    <scope>NUCLEOTIDE SEQUENCE [LARGE SCALE GENOMIC DNA]</scope>
    <source>
        <strain evidence="6 7">AD002</strain>
    </source>
</reference>
<evidence type="ECO:0000256" key="4">
    <source>
        <dbReference type="ARBA" id="ARBA00049984"/>
    </source>
</evidence>
<comment type="subcellular location">
    <subcellularLocation>
        <location evidence="1">Mitochondrion</location>
    </subcellularLocation>
</comment>
<dbReference type="Proteomes" id="UP000274822">
    <property type="component" value="Unassembled WGS sequence"/>
</dbReference>
<dbReference type="GO" id="GO:0032981">
    <property type="term" value="P:mitochondrial respiratory chain complex I assembly"/>
    <property type="evidence" value="ECO:0007669"/>
    <property type="project" value="InterPro"/>
</dbReference>
<dbReference type="InterPro" id="IPR034095">
    <property type="entry name" value="NDUF3"/>
</dbReference>
<feature type="compositionally biased region" description="Basic and acidic residues" evidence="5">
    <location>
        <begin position="34"/>
        <end position="47"/>
    </location>
</feature>
<gene>
    <name evidence="6" type="ORF">BC938DRAFT_470742</name>
</gene>
<dbReference type="Gene3D" id="3.40.1230.10">
    <property type="entry name" value="MTH938-like"/>
    <property type="match status" value="1"/>
</dbReference>
<evidence type="ECO:0000256" key="1">
    <source>
        <dbReference type="ARBA" id="ARBA00004173"/>
    </source>
</evidence>
<keyword evidence="7" id="KW-1185">Reference proteome</keyword>
<feature type="region of interest" description="Disordered" evidence="5">
    <location>
        <begin position="29"/>
        <end position="49"/>
    </location>
</feature>
<dbReference type="AlphaFoldDB" id="A0A433QV09"/>
<comment type="similarity">
    <text evidence="4">Belongs to the NDUFAF3 family.</text>
</comment>
<dbReference type="PANTHER" id="PTHR21192">
    <property type="entry name" value="NUCLEAR PROTEIN E3-3"/>
    <property type="match status" value="1"/>
</dbReference>
<name>A0A433QV09_9FUNG</name>
<evidence type="ECO:0000256" key="5">
    <source>
        <dbReference type="SAM" id="MobiDB-lite"/>
    </source>
</evidence>
<dbReference type="Pfam" id="PF04430">
    <property type="entry name" value="DUF498"/>
    <property type="match status" value="1"/>
</dbReference>
<dbReference type="SUPFAM" id="SSF64076">
    <property type="entry name" value="MTH938-like"/>
    <property type="match status" value="1"/>
</dbReference>
<dbReference type="GO" id="GO:0005743">
    <property type="term" value="C:mitochondrial inner membrane"/>
    <property type="evidence" value="ECO:0007669"/>
    <property type="project" value="TreeGrafter"/>
</dbReference>
<dbReference type="InterPro" id="IPR036748">
    <property type="entry name" value="MTH938-like_sf"/>
</dbReference>
<evidence type="ECO:0000256" key="2">
    <source>
        <dbReference type="ARBA" id="ARBA00021776"/>
    </source>
</evidence>
<protein>
    <recommendedName>
        <fullName evidence="2">NADH dehydrogenase [ubiquinone] 1 alpha subcomplex assembly factor 3</fullName>
    </recommendedName>
</protein>
<dbReference type="CDD" id="cd05125">
    <property type="entry name" value="Mth938_2P1-like"/>
    <property type="match status" value="1"/>
</dbReference>
<evidence type="ECO:0000313" key="6">
    <source>
        <dbReference type="EMBL" id="RUS33639.1"/>
    </source>
</evidence>
<evidence type="ECO:0000313" key="7">
    <source>
        <dbReference type="Proteomes" id="UP000274822"/>
    </source>
</evidence>
<accession>A0A433QV09</accession>
<proteinExistence type="inferred from homology"/>